<dbReference type="SUPFAM" id="SSF56112">
    <property type="entry name" value="Protein kinase-like (PK-like)"/>
    <property type="match status" value="1"/>
</dbReference>
<reference evidence="1" key="1">
    <citation type="submission" date="2018-08" db="EMBL/GenBank/DDBJ databases">
        <title>Draft genome sequence of azole-resistant Aspergillus thermomutatus (Neosartorya pseudofischeri) strain HMR AF 39, isolated from a human nasal aspirate.</title>
        <authorList>
            <person name="Parent-Michaud M."/>
            <person name="Dufresne P.J."/>
            <person name="Fournier E."/>
            <person name="Martineau C."/>
            <person name="Moreira S."/>
            <person name="Perkins V."/>
            <person name="De Repentigny L."/>
            <person name="Dufresne S.F."/>
        </authorList>
    </citation>
    <scope>NUCLEOTIDE SEQUENCE [LARGE SCALE GENOMIC DNA]</scope>
    <source>
        <strain evidence="1">HMR AF 39</strain>
    </source>
</reference>
<accession>A0A397GX82</accession>
<dbReference type="GeneID" id="38125017"/>
<evidence type="ECO:0000313" key="1">
    <source>
        <dbReference type="EMBL" id="RHZ52670.1"/>
    </source>
</evidence>
<dbReference type="VEuPathDB" id="FungiDB:CDV56_103043"/>
<dbReference type="OrthoDB" id="4185642at2759"/>
<dbReference type="STRING" id="41047.A0A397GX82"/>
<dbReference type="RefSeq" id="XP_026613365.1">
    <property type="nucleotide sequence ID" value="XM_026756662.1"/>
</dbReference>
<keyword evidence="2" id="KW-1185">Reference proteome</keyword>
<comment type="caution">
    <text evidence="1">The sequence shown here is derived from an EMBL/GenBank/DDBJ whole genome shotgun (WGS) entry which is preliminary data.</text>
</comment>
<sequence length="176" mass="19535">MGDDPGFSPDGRDLCRYRCESQAYQALWTHGVCGQGIVPYLYGLLESFDPRLLGSDLGSFNEDKAFPCAILLEYLPNPTSFETAGASLSPELVRIAVDSLKTIHGARVVHNDPHLKNVLIVPKAKSPRVVWVDFDVSIVFSGEGTRGLLTLSDEAEWETKVFESRVRKLRNNSPRI</sequence>
<dbReference type="InterPro" id="IPR011009">
    <property type="entry name" value="Kinase-like_dom_sf"/>
</dbReference>
<dbReference type="AlphaFoldDB" id="A0A397GX82"/>
<name>A0A397GX82_ASPTH</name>
<dbReference type="EMBL" id="NKHU02000132">
    <property type="protein sequence ID" value="RHZ52670.1"/>
    <property type="molecule type" value="Genomic_DNA"/>
</dbReference>
<organism evidence="1 2">
    <name type="scientific">Aspergillus thermomutatus</name>
    <name type="common">Neosartorya pseudofischeri</name>
    <dbReference type="NCBI Taxonomy" id="41047"/>
    <lineage>
        <taxon>Eukaryota</taxon>
        <taxon>Fungi</taxon>
        <taxon>Dikarya</taxon>
        <taxon>Ascomycota</taxon>
        <taxon>Pezizomycotina</taxon>
        <taxon>Eurotiomycetes</taxon>
        <taxon>Eurotiomycetidae</taxon>
        <taxon>Eurotiales</taxon>
        <taxon>Aspergillaceae</taxon>
        <taxon>Aspergillus</taxon>
        <taxon>Aspergillus subgen. Fumigati</taxon>
    </lineage>
</organism>
<evidence type="ECO:0000313" key="2">
    <source>
        <dbReference type="Proteomes" id="UP000215305"/>
    </source>
</evidence>
<dbReference type="Proteomes" id="UP000215305">
    <property type="component" value="Unassembled WGS sequence"/>
</dbReference>
<proteinExistence type="predicted"/>
<protein>
    <recommendedName>
        <fullName evidence="3">Protein kinase domain-containing protein</fullName>
    </recommendedName>
</protein>
<evidence type="ECO:0008006" key="3">
    <source>
        <dbReference type="Google" id="ProtNLM"/>
    </source>
</evidence>
<gene>
    <name evidence="1" type="ORF">CDV56_103043</name>
</gene>